<feature type="signal peptide" evidence="1">
    <location>
        <begin position="1"/>
        <end position="22"/>
    </location>
</feature>
<dbReference type="Proteomes" id="UP001139721">
    <property type="component" value="Unassembled WGS sequence"/>
</dbReference>
<comment type="caution">
    <text evidence="2">The sequence shown here is derived from an EMBL/GenBank/DDBJ whole genome shotgun (WGS) entry which is preliminary data.</text>
</comment>
<dbReference type="AlphaFoldDB" id="A0A9X2CZD7"/>
<evidence type="ECO:0000313" key="2">
    <source>
        <dbReference type="EMBL" id="MCL9683608.1"/>
    </source>
</evidence>
<dbReference type="EMBL" id="JAJKBJ010000005">
    <property type="protein sequence ID" value="MCL9683608.1"/>
    <property type="molecule type" value="Genomic_DNA"/>
</dbReference>
<gene>
    <name evidence="2" type="ORF">LOX96_05850</name>
</gene>
<protein>
    <submittedName>
        <fullName evidence="2">Exo-alpha-sialidase</fullName>
        <ecNumber evidence="2">3.2.1.18</ecNumber>
    </submittedName>
</protein>
<dbReference type="SUPFAM" id="SSF110296">
    <property type="entry name" value="Oligoxyloglucan reducing end-specific cellobiohydrolase"/>
    <property type="match status" value="1"/>
</dbReference>
<dbReference type="RefSeq" id="WP_250421798.1">
    <property type="nucleotide sequence ID" value="NZ_JAJKBJ010000005.1"/>
</dbReference>
<evidence type="ECO:0000313" key="3">
    <source>
        <dbReference type="Proteomes" id="UP001139721"/>
    </source>
</evidence>
<keyword evidence="2" id="KW-0326">Glycosidase</keyword>
<feature type="chain" id="PRO_5040763809" evidence="1">
    <location>
        <begin position="23"/>
        <end position="620"/>
    </location>
</feature>
<accession>A0A9X2CZD7</accession>
<dbReference type="InterPro" id="IPR015943">
    <property type="entry name" value="WD40/YVTN_repeat-like_dom_sf"/>
</dbReference>
<dbReference type="CDD" id="cd15482">
    <property type="entry name" value="Sialidase_non-viral"/>
    <property type="match status" value="2"/>
</dbReference>
<evidence type="ECO:0000256" key="1">
    <source>
        <dbReference type="SAM" id="SignalP"/>
    </source>
</evidence>
<dbReference type="GO" id="GO:0004308">
    <property type="term" value="F:exo-alpha-sialidase activity"/>
    <property type="evidence" value="ECO:0007669"/>
    <property type="project" value="UniProtKB-EC"/>
</dbReference>
<keyword evidence="2" id="KW-0378">Hydrolase</keyword>
<keyword evidence="1" id="KW-0732">Signal</keyword>
<dbReference type="EC" id="3.2.1.18" evidence="2"/>
<name>A0A9X2CZD7_9GAMM</name>
<sequence>MRQHYRIILIKFFLLLSPLAAATTQAAAPLWTLTPAPGSNPTQDVPQNSTATVNYMVKNQSRRSKNVVLLPIAGIQQTTPCRMAPNGQPGSSCTLTLLITSNALPQGGVHGGPALCQANTDGSPNPNQCYQPAQGHQLQVSQTTEQQTTLTLTPTNLSFVAGTISSTITLTNTSTLVTATGLSLTPSTNLMLVNNACGNTLLPQDSCTFALTSSVVSTGNTVTAKGSNTPTAQLTASITPIPLPFAAVGYYHNGSQSAPLSYTSSDHGATWSLSTILPPAQGGYNNYLQGISCDSANHCAAVGHYYNGSRYLPLIYTSSDNGTIWSLSTTQPPAQGSNNNSLYSVSCDNAGHCAAVGFYNNGSQDVPLSFTSSDRGVTWGPSTTLPPAQGSAPNYLYSVSCDGGSHCVAVGHYYNGSRYLPLIYTSSDNGTTWSLSTTPIPGSGNNSLYGVFCTSSGHCAAVGYYNNGSQNVPLSYTSSDNGATWSVSTTMPPAQGSSDHLLYSVSCDNTNHCAAVGYYNNGSRNVPLSYTSSDNGATWSVSTTMPSPTQGSGANVLKSVSCDNTDHCAAVGTYNNGSQSLPLSYNSSDNGATWSLSTTPPPAQGSSQFTYLTGVSGNGL</sequence>
<keyword evidence="3" id="KW-1185">Reference proteome</keyword>
<reference evidence="2" key="1">
    <citation type="submission" date="2021-11" db="EMBL/GenBank/DDBJ databases">
        <title>Legionella maioricencis sp. nov., a new species isolated from hot water samples in Mallorca.</title>
        <authorList>
            <person name="Crespi S."/>
            <person name="Drasar V."/>
            <person name="Salva-Serra F."/>
            <person name="Jaen-Luchoro D."/>
            <person name="Pineiro-Iglesias B."/>
            <person name="Aliaga F."/>
            <person name="Fernandez-Juarez V."/>
            <person name="Coll G."/>
            <person name="Moore E.R.B."/>
            <person name="Bennasar-Figueras A."/>
        </authorList>
    </citation>
    <scope>NUCLEOTIDE SEQUENCE</scope>
    <source>
        <strain evidence="2">HCPI-6</strain>
    </source>
</reference>
<organism evidence="2 3">
    <name type="scientific">Legionella maioricensis</name>
    <dbReference type="NCBI Taxonomy" id="2896528"/>
    <lineage>
        <taxon>Bacteria</taxon>
        <taxon>Pseudomonadati</taxon>
        <taxon>Pseudomonadota</taxon>
        <taxon>Gammaproteobacteria</taxon>
        <taxon>Legionellales</taxon>
        <taxon>Legionellaceae</taxon>
        <taxon>Legionella</taxon>
    </lineage>
</organism>
<dbReference type="Gene3D" id="2.130.10.10">
    <property type="entry name" value="YVTN repeat-like/Quinoprotein amine dehydrogenase"/>
    <property type="match status" value="1"/>
</dbReference>
<proteinExistence type="predicted"/>
<dbReference type="Gene3D" id="2.120.10.10">
    <property type="match status" value="1"/>
</dbReference>